<dbReference type="PANTHER" id="PTHR11800">
    <property type="entry name" value="DNA-DIRECTED RNA POLYMERASE"/>
    <property type="match status" value="1"/>
</dbReference>
<dbReference type="CDD" id="cd07032">
    <property type="entry name" value="RNAP_I_II_AC40"/>
    <property type="match status" value="1"/>
</dbReference>
<feature type="domain" description="DNA-directed RNA polymerase RpoA/D/Rpb3-type" evidence="4">
    <location>
        <begin position="60"/>
        <end position="317"/>
    </location>
</feature>
<dbReference type="Gene3D" id="2.170.120.12">
    <property type="entry name" value="DNA-directed RNA polymerase, insert domain"/>
    <property type="match status" value="1"/>
</dbReference>
<evidence type="ECO:0000256" key="3">
    <source>
        <dbReference type="ARBA" id="ARBA00025804"/>
    </source>
</evidence>
<dbReference type="VEuPathDB" id="ToxoDB:cyc_03296"/>
<dbReference type="HAMAP" id="MF_00320">
    <property type="entry name" value="RNApol_arch_Rpo3"/>
    <property type="match status" value="1"/>
</dbReference>
<comment type="similarity">
    <text evidence="3">Belongs to the archaeal Rpo3/eukaryotic RPB3 RNA polymerase subunit family.</text>
</comment>
<dbReference type="InterPro" id="IPR036603">
    <property type="entry name" value="RBP11-like"/>
</dbReference>
<dbReference type="FunCoup" id="A0A1D3D881">
    <property type="interactions" value="257"/>
</dbReference>
<reference evidence="5 6" key="1">
    <citation type="journal article" date="2016" name="BMC Genomics">
        <title>Comparative genomics reveals Cyclospora cayetanensis possesses coccidia-like metabolism and invasion components but unique surface antigens.</title>
        <authorList>
            <person name="Liu S."/>
            <person name="Wang L."/>
            <person name="Zheng H."/>
            <person name="Xu Z."/>
            <person name="Roellig D.M."/>
            <person name="Li N."/>
            <person name="Frace M.A."/>
            <person name="Tang K."/>
            <person name="Arrowood M.J."/>
            <person name="Moss D.M."/>
            <person name="Zhang L."/>
            <person name="Feng Y."/>
            <person name="Xiao L."/>
        </authorList>
    </citation>
    <scope>NUCLEOTIDE SEQUENCE [LARGE SCALE GENOMIC DNA]</scope>
    <source>
        <strain evidence="5 6">CHN_HEN01</strain>
    </source>
</reference>
<dbReference type="Gene3D" id="3.30.1360.10">
    <property type="entry name" value="RNA polymerase, RBP11-like subunit"/>
    <property type="match status" value="1"/>
</dbReference>
<evidence type="ECO:0000256" key="2">
    <source>
        <dbReference type="ARBA" id="ARBA00023163"/>
    </source>
</evidence>
<comment type="caution">
    <text evidence="5">The sequence shown here is derived from an EMBL/GenBank/DDBJ whole genome shotgun (WGS) entry which is preliminary data.</text>
</comment>
<keyword evidence="6" id="KW-1185">Reference proteome</keyword>
<dbReference type="GO" id="GO:0006351">
    <property type="term" value="P:DNA-templated transcription"/>
    <property type="evidence" value="ECO:0007669"/>
    <property type="project" value="InterPro"/>
</dbReference>
<dbReference type="InterPro" id="IPR022842">
    <property type="entry name" value="RNAP_Rpo3/Rpb3/RPAC1"/>
</dbReference>
<protein>
    <submittedName>
        <fullName evidence="5">RNA polymerase related protein</fullName>
    </submittedName>
</protein>
<gene>
    <name evidence="5" type="ORF">cyc_03296</name>
</gene>
<dbReference type="SMART" id="SM00662">
    <property type="entry name" value="RPOLD"/>
    <property type="match status" value="1"/>
</dbReference>
<dbReference type="SUPFAM" id="SSF56553">
    <property type="entry name" value="Insert subdomain of RNA polymerase alpha subunit"/>
    <property type="match status" value="1"/>
</dbReference>
<dbReference type="InterPro" id="IPR036643">
    <property type="entry name" value="RNApol_insert_sf"/>
</dbReference>
<dbReference type="InterPro" id="IPR033901">
    <property type="entry name" value="RNAPI/III_AC40"/>
</dbReference>
<dbReference type="GO" id="GO:0005736">
    <property type="term" value="C:RNA polymerase I complex"/>
    <property type="evidence" value="ECO:0007669"/>
    <property type="project" value="TreeGrafter"/>
</dbReference>
<keyword evidence="2" id="KW-0804">Transcription</keyword>
<dbReference type="InterPro" id="IPR011262">
    <property type="entry name" value="DNA-dir_RNA_pol_insert"/>
</dbReference>
<dbReference type="AlphaFoldDB" id="A0A1D3D881"/>
<dbReference type="VEuPathDB" id="ToxoDB:LOC34620016"/>
<dbReference type="GO" id="GO:0046983">
    <property type="term" value="F:protein dimerization activity"/>
    <property type="evidence" value="ECO:0007669"/>
    <property type="project" value="InterPro"/>
</dbReference>
<dbReference type="GO" id="GO:0003899">
    <property type="term" value="F:DNA-directed RNA polymerase activity"/>
    <property type="evidence" value="ECO:0007669"/>
    <property type="project" value="InterPro"/>
</dbReference>
<dbReference type="Proteomes" id="UP000095192">
    <property type="component" value="Unassembled WGS sequence"/>
</dbReference>
<dbReference type="InterPro" id="IPR050518">
    <property type="entry name" value="Rpo3/RPB3_RNA_Pol_subunit"/>
</dbReference>
<evidence type="ECO:0000256" key="1">
    <source>
        <dbReference type="ARBA" id="ARBA00022478"/>
    </source>
</evidence>
<accession>A0A1D3D881</accession>
<dbReference type="GO" id="GO:0005666">
    <property type="term" value="C:RNA polymerase III complex"/>
    <property type="evidence" value="ECO:0007669"/>
    <property type="project" value="TreeGrafter"/>
</dbReference>
<dbReference type="PANTHER" id="PTHR11800:SF13">
    <property type="entry name" value="DNA-DIRECTED RNA POLYMERASES I AND III SUBUNIT RPAC1"/>
    <property type="match status" value="1"/>
</dbReference>
<organism evidence="5 6">
    <name type="scientific">Cyclospora cayetanensis</name>
    <dbReference type="NCBI Taxonomy" id="88456"/>
    <lineage>
        <taxon>Eukaryota</taxon>
        <taxon>Sar</taxon>
        <taxon>Alveolata</taxon>
        <taxon>Apicomplexa</taxon>
        <taxon>Conoidasida</taxon>
        <taxon>Coccidia</taxon>
        <taxon>Eucoccidiorida</taxon>
        <taxon>Eimeriorina</taxon>
        <taxon>Eimeriidae</taxon>
        <taxon>Cyclospora</taxon>
    </lineage>
</organism>
<evidence type="ECO:0000313" key="6">
    <source>
        <dbReference type="Proteomes" id="UP000095192"/>
    </source>
</evidence>
<evidence type="ECO:0000313" key="5">
    <source>
        <dbReference type="EMBL" id="OEH79672.1"/>
    </source>
</evidence>
<dbReference type="Pfam" id="PF01193">
    <property type="entry name" value="RNA_pol_L"/>
    <property type="match status" value="1"/>
</dbReference>
<dbReference type="SUPFAM" id="SSF55257">
    <property type="entry name" value="RBP11-like subunits of RNA polymerase"/>
    <property type="match status" value="1"/>
</dbReference>
<keyword evidence="1" id="KW-0240">DNA-directed RNA polymerase</keyword>
<name>A0A1D3D881_9EIME</name>
<sequence>MFDSALGGSSGASCGSQRRIHCTLEGPREGASVKAETTPFSLEEFKQGVRIKILESSEESIVLELKGCDASLANAIRRILISEMWQNTGVVQDEVLAHRLGLIPFRVDPGKLKFRGPSQELGEENALKFRLHVKCTAADLKPYQTSMPVYAKNLTWIPLSERQKQKFAEDPPAPVHPDILITKLRPGQEIELVGFLEKGLGKTHAKWSPVATAVYRLEPEFVFTKPIEGEEAEELKELCPMDVFDIEDATGCAYAKFPRRCTTCRACLERFEGSLQLNKIPDQFIFSIESTCAIPAPKLFKMALEVLKEKAITFREIIRTKQLE</sequence>
<dbReference type="InterPro" id="IPR011263">
    <property type="entry name" value="DNA-dir_RNA_pol_RpoA/D/Rpb3"/>
</dbReference>
<dbReference type="InParanoid" id="A0A1D3D881"/>
<evidence type="ECO:0000259" key="4">
    <source>
        <dbReference type="SMART" id="SM00662"/>
    </source>
</evidence>
<dbReference type="Pfam" id="PF01000">
    <property type="entry name" value="RNA_pol_A_bac"/>
    <property type="match status" value="1"/>
</dbReference>
<proteinExistence type="inferred from homology"/>
<dbReference type="EMBL" id="JROU02000314">
    <property type="protein sequence ID" value="OEH79672.1"/>
    <property type="molecule type" value="Genomic_DNA"/>
</dbReference>